<sequence length="54" mass="6163">MEAAEDLYDIYLPLIRHEQKIGFGLALRKETLLALEPLSVVPLARLVRQLMLTT</sequence>
<reference evidence="1" key="1">
    <citation type="submission" date="2018-05" db="EMBL/GenBank/DDBJ databases">
        <authorList>
            <person name="Lanie J.A."/>
            <person name="Ng W.-L."/>
            <person name="Kazmierczak K.M."/>
            <person name="Andrzejewski T.M."/>
            <person name="Davidsen T.M."/>
            <person name="Wayne K.J."/>
            <person name="Tettelin H."/>
            <person name="Glass J.I."/>
            <person name="Rusch D."/>
            <person name="Podicherti R."/>
            <person name="Tsui H.-C.T."/>
            <person name="Winkler M.E."/>
        </authorList>
    </citation>
    <scope>NUCLEOTIDE SEQUENCE</scope>
</reference>
<protein>
    <submittedName>
        <fullName evidence="1">Uncharacterized protein</fullName>
    </submittedName>
</protein>
<dbReference type="EMBL" id="UINC01005335">
    <property type="protein sequence ID" value="SVA20662.1"/>
    <property type="molecule type" value="Genomic_DNA"/>
</dbReference>
<gene>
    <name evidence="1" type="ORF">METZ01_LOCUS73516</name>
</gene>
<dbReference type="AlphaFoldDB" id="A0A381TXC7"/>
<proteinExistence type="predicted"/>
<organism evidence="1">
    <name type="scientific">marine metagenome</name>
    <dbReference type="NCBI Taxonomy" id="408172"/>
    <lineage>
        <taxon>unclassified sequences</taxon>
        <taxon>metagenomes</taxon>
        <taxon>ecological metagenomes</taxon>
    </lineage>
</organism>
<name>A0A381TXC7_9ZZZZ</name>
<evidence type="ECO:0000313" key="1">
    <source>
        <dbReference type="EMBL" id="SVA20662.1"/>
    </source>
</evidence>
<accession>A0A381TXC7</accession>